<gene>
    <name evidence="5" type="ORF">DEO23_12970</name>
</gene>
<dbReference type="InterPro" id="IPR046532">
    <property type="entry name" value="DUF6597"/>
</dbReference>
<evidence type="ECO:0000256" key="1">
    <source>
        <dbReference type="ARBA" id="ARBA00023015"/>
    </source>
</evidence>
<keyword evidence="3" id="KW-0804">Transcription</keyword>
<dbReference type="InterPro" id="IPR018060">
    <property type="entry name" value="HTH_AraC"/>
</dbReference>
<name>A0A2U2RHZ7_9MICO</name>
<accession>A0A2U2RHZ7</accession>
<dbReference type="EMBL" id="QFKX01000005">
    <property type="protein sequence ID" value="PWH05480.1"/>
    <property type="molecule type" value="Genomic_DNA"/>
</dbReference>
<dbReference type="InterPro" id="IPR050204">
    <property type="entry name" value="AraC_XylS_family_regulators"/>
</dbReference>
<dbReference type="InterPro" id="IPR009057">
    <property type="entry name" value="Homeodomain-like_sf"/>
</dbReference>
<dbReference type="PANTHER" id="PTHR46796">
    <property type="entry name" value="HTH-TYPE TRANSCRIPTIONAL ACTIVATOR RHAS-RELATED"/>
    <property type="match status" value="1"/>
</dbReference>
<dbReference type="AlphaFoldDB" id="A0A2U2RHZ7"/>
<dbReference type="Proteomes" id="UP000245590">
    <property type="component" value="Unassembled WGS sequence"/>
</dbReference>
<keyword evidence="1" id="KW-0805">Transcription regulation</keyword>
<keyword evidence="6" id="KW-1185">Reference proteome</keyword>
<sequence>MYGHVLRPEDLLGRAVYGSAVPAPSLTPWVERYWSVRWELGPGEMFPVSTLDDPSLHLTIERGGVRRDGTDGAGDWITGPVTRGRFDVQLTGSGSVLGVKFALGGTTAFVHADLRALRDRTVPASDWFPDTSGSLHGIGDLPADAEQAAPRLDAWLMAAHPADSHEMPAVRHVLALLEDPRTRTLAELEERSGFSARSLQRLVDRNLGVGVKRMLMRARVIDATAAIDHGDPRTLGQLALDLGWFDQSHFIRDFRAVTGETPARYAGRLRG</sequence>
<dbReference type="GO" id="GO:0043565">
    <property type="term" value="F:sequence-specific DNA binding"/>
    <property type="evidence" value="ECO:0007669"/>
    <property type="project" value="InterPro"/>
</dbReference>
<reference evidence="5 6" key="1">
    <citation type="submission" date="2018-05" db="EMBL/GenBank/DDBJ databases">
        <title>Brachybacterium sp. M1HQ-2T, whole genome shotgun sequence.</title>
        <authorList>
            <person name="Tuo L."/>
        </authorList>
    </citation>
    <scope>NUCLEOTIDE SEQUENCE [LARGE SCALE GENOMIC DNA]</scope>
    <source>
        <strain evidence="5 6">M1HQ-2</strain>
    </source>
</reference>
<evidence type="ECO:0000313" key="5">
    <source>
        <dbReference type="EMBL" id="PWH05480.1"/>
    </source>
</evidence>
<organism evidence="5 6">
    <name type="scientific">Brachybacterium endophyticum</name>
    <dbReference type="NCBI Taxonomy" id="2182385"/>
    <lineage>
        <taxon>Bacteria</taxon>
        <taxon>Bacillati</taxon>
        <taxon>Actinomycetota</taxon>
        <taxon>Actinomycetes</taxon>
        <taxon>Micrococcales</taxon>
        <taxon>Dermabacteraceae</taxon>
        <taxon>Brachybacterium</taxon>
    </lineage>
</organism>
<dbReference type="SMART" id="SM00342">
    <property type="entry name" value="HTH_ARAC"/>
    <property type="match status" value="1"/>
</dbReference>
<comment type="caution">
    <text evidence="5">The sequence shown here is derived from an EMBL/GenBank/DDBJ whole genome shotgun (WGS) entry which is preliminary data.</text>
</comment>
<dbReference type="PROSITE" id="PS01124">
    <property type="entry name" value="HTH_ARAC_FAMILY_2"/>
    <property type="match status" value="1"/>
</dbReference>
<evidence type="ECO:0000256" key="2">
    <source>
        <dbReference type="ARBA" id="ARBA00023125"/>
    </source>
</evidence>
<keyword evidence="2" id="KW-0238">DNA-binding</keyword>
<protein>
    <submittedName>
        <fullName evidence="5">AraC family transcriptional regulator</fullName>
    </submittedName>
</protein>
<dbReference type="Pfam" id="PF12833">
    <property type="entry name" value="HTH_18"/>
    <property type="match status" value="1"/>
</dbReference>
<proteinExistence type="predicted"/>
<dbReference type="OrthoDB" id="2559672at2"/>
<feature type="domain" description="HTH araC/xylS-type" evidence="4">
    <location>
        <begin position="167"/>
        <end position="268"/>
    </location>
</feature>
<dbReference type="GO" id="GO:0003700">
    <property type="term" value="F:DNA-binding transcription factor activity"/>
    <property type="evidence" value="ECO:0007669"/>
    <property type="project" value="InterPro"/>
</dbReference>
<dbReference type="Gene3D" id="1.10.10.60">
    <property type="entry name" value="Homeodomain-like"/>
    <property type="match status" value="1"/>
</dbReference>
<evidence type="ECO:0000259" key="4">
    <source>
        <dbReference type="PROSITE" id="PS01124"/>
    </source>
</evidence>
<dbReference type="SUPFAM" id="SSF46689">
    <property type="entry name" value="Homeodomain-like"/>
    <property type="match status" value="1"/>
</dbReference>
<dbReference type="Pfam" id="PF20240">
    <property type="entry name" value="DUF6597"/>
    <property type="match status" value="1"/>
</dbReference>
<evidence type="ECO:0000256" key="3">
    <source>
        <dbReference type="ARBA" id="ARBA00023163"/>
    </source>
</evidence>
<evidence type="ECO:0000313" key="6">
    <source>
        <dbReference type="Proteomes" id="UP000245590"/>
    </source>
</evidence>